<reference evidence="1 2" key="1">
    <citation type="submission" date="2012-05" db="EMBL/GenBank/DDBJ databases">
        <title>Genome sequence of Nitritalea halalkaliphila LW7.</title>
        <authorList>
            <person name="Jangir P.K."/>
            <person name="Singh A."/>
            <person name="Shivaji S."/>
            <person name="Sharma R."/>
        </authorList>
    </citation>
    <scope>NUCLEOTIDE SEQUENCE [LARGE SCALE GENOMIC DNA]</scope>
    <source>
        <strain evidence="1 2">LW7</strain>
    </source>
</reference>
<sequence>MPSVRSPYNFVSAPAQSEVFIPEWAPDISMIFLSKMVRAVKLNLLLPQKRLFLYVMATKSQEIMKDQRMSFHIS</sequence>
<comment type="caution">
    <text evidence="1">The sequence shown here is derived from an EMBL/GenBank/DDBJ whole genome shotgun (WGS) entry which is preliminary data.</text>
</comment>
<keyword evidence="2" id="KW-1185">Reference proteome</keyword>
<dbReference type="AlphaFoldDB" id="I5BSM3"/>
<dbReference type="Proteomes" id="UP000005551">
    <property type="component" value="Unassembled WGS sequence"/>
</dbReference>
<dbReference type="STRING" id="1189621.A3SI_19666"/>
<accession>I5BSM3</accession>
<name>I5BSM3_9BACT</name>
<protein>
    <submittedName>
        <fullName evidence="1">Uncharacterized protein</fullName>
    </submittedName>
</protein>
<evidence type="ECO:0000313" key="2">
    <source>
        <dbReference type="Proteomes" id="UP000005551"/>
    </source>
</evidence>
<organism evidence="1 2">
    <name type="scientific">Nitritalea halalkaliphila LW7</name>
    <dbReference type="NCBI Taxonomy" id="1189621"/>
    <lineage>
        <taxon>Bacteria</taxon>
        <taxon>Pseudomonadati</taxon>
        <taxon>Bacteroidota</taxon>
        <taxon>Cytophagia</taxon>
        <taxon>Cytophagales</taxon>
        <taxon>Cyclobacteriaceae</taxon>
        <taxon>Nitritalea</taxon>
    </lineage>
</organism>
<gene>
    <name evidence="1" type="ORF">A3SI_19666</name>
</gene>
<evidence type="ECO:0000313" key="1">
    <source>
        <dbReference type="EMBL" id="EIM72575.1"/>
    </source>
</evidence>
<dbReference type="EMBL" id="AJYA01000081">
    <property type="protein sequence ID" value="EIM72575.1"/>
    <property type="molecule type" value="Genomic_DNA"/>
</dbReference>
<proteinExistence type="predicted"/>